<dbReference type="SUPFAM" id="SSF48452">
    <property type="entry name" value="TPR-like"/>
    <property type="match status" value="1"/>
</dbReference>
<sequence length="266" mass="30896">MLRSLILFLALLLAACGLLPERQEETKNWSASKFYTEAKEELNSGNYGAAIKLFESLEARYPYGRFSQQAQLEIAYAYYKDQEQASAIIAADRFIKLHPNHVNVDYAYYLKGLANFNDNWGILGIVMQNILKQDMSERDSKASRESFENFSELVVRFPDSKYAPDAIQRMAHLVNVVAMSEVYVARYYMKRKAYVAAVNRAQFALKEYPRTPAAEEILFIMMKAYEALEMTDLRDDAERVLRRNFPDSTYLTHPVEIGGRPWWKFW</sequence>
<dbReference type="GO" id="GO:1990063">
    <property type="term" value="C:Bam protein complex"/>
    <property type="evidence" value="ECO:0007669"/>
    <property type="project" value="TreeGrafter"/>
</dbReference>
<dbReference type="PANTHER" id="PTHR37423:SF1">
    <property type="entry name" value="OUTER MEMBRANE PROTEIN ASSEMBLY FACTOR BAMD"/>
    <property type="match status" value="1"/>
</dbReference>
<dbReference type="Proteomes" id="UP000185062">
    <property type="component" value="Unassembled WGS sequence"/>
</dbReference>
<gene>
    <name evidence="6" type="primary">bamD</name>
    <name evidence="9" type="ORF">SAMN02743940_1134</name>
</gene>
<reference evidence="9 10" key="1">
    <citation type="submission" date="2016-12" db="EMBL/GenBank/DDBJ databases">
        <authorList>
            <person name="Song W.-J."/>
            <person name="Kurnit D.M."/>
        </authorList>
    </citation>
    <scope>NUCLEOTIDE SEQUENCE [LARGE SCALE GENOMIC DNA]</scope>
    <source>
        <strain evidence="9 10">ATCC 49181</strain>
    </source>
</reference>
<comment type="function">
    <text evidence="6">Part of the outer membrane protein assembly complex, which is involved in assembly and insertion of beta-barrel proteins into the outer membrane.</text>
</comment>
<feature type="chain" id="PRO_5009990359" description="Outer membrane protein assembly factor BamD" evidence="7">
    <location>
        <begin position="21"/>
        <end position="266"/>
    </location>
</feature>
<dbReference type="eggNOG" id="COG4105">
    <property type="taxonomic scope" value="Bacteria"/>
</dbReference>
<evidence type="ECO:0000256" key="4">
    <source>
        <dbReference type="ARBA" id="ARBA00023237"/>
    </source>
</evidence>
<feature type="signal peptide" evidence="7">
    <location>
        <begin position="1"/>
        <end position="20"/>
    </location>
</feature>
<dbReference type="AlphaFoldDB" id="A0A1N6HDH8"/>
<evidence type="ECO:0000256" key="2">
    <source>
        <dbReference type="ARBA" id="ARBA00023136"/>
    </source>
</evidence>
<keyword evidence="5 6" id="KW-0449">Lipoprotein</keyword>
<evidence type="ECO:0000256" key="1">
    <source>
        <dbReference type="ARBA" id="ARBA00022729"/>
    </source>
</evidence>
<comment type="similarity">
    <text evidence="6">Belongs to the BamD family.</text>
</comment>
<dbReference type="Gene3D" id="1.25.40.10">
    <property type="entry name" value="Tetratricopeptide repeat domain"/>
    <property type="match status" value="1"/>
</dbReference>
<dbReference type="PANTHER" id="PTHR37423">
    <property type="entry name" value="SOLUBLE LYTIC MUREIN TRANSGLYCOSYLASE-RELATED"/>
    <property type="match status" value="1"/>
</dbReference>
<organism evidence="9 10">
    <name type="scientific">Nitrosomonas cryotolerans ATCC 49181</name>
    <dbReference type="NCBI Taxonomy" id="1131553"/>
    <lineage>
        <taxon>Bacteria</taxon>
        <taxon>Pseudomonadati</taxon>
        <taxon>Pseudomonadota</taxon>
        <taxon>Betaproteobacteria</taxon>
        <taxon>Nitrosomonadales</taxon>
        <taxon>Nitrosomonadaceae</taxon>
        <taxon>Nitrosomonas</taxon>
    </lineage>
</organism>
<evidence type="ECO:0000313" key="9">
    <source>
        <dbReference type="EMBL" id="SIO17813.1"/>
    </source>
</evidence>
<evidence type="ECO:0000256" key="5">
    <source>
        <dbReference type="ARBA" id="ARBA00023288"/>
    </source>
</evidence>
<comment type="subcellular location">
    <subcellularLocation>
        <location evidence="6">Cell outer membrane</location>
        <topology evidence="6">Lipid-anchor</topology>
    </subcellularLocation>
</comment>
<feature type="domain" description="Outer membrane lipoprotein BamD-like" evidence="8">
    <location>
        <begin position="30"/>
        <end position="238"/>
    </location>
</feature>
<evidence type="ECO:0000259" key="8">
    <source>
        <dbReference type="Pfam" id="PF13525"/>
    </source>
</evidence>
<keyword evidence="2 6" id="KW-0472">Membrane</keyword>
<accession>A0A1N6HDH8</accession>
<keyword evidence="3 6" id="KW-0564">Palmitate</keyword>
<keyword evidence="4 6" id="KW-0998">Cell outer membrane</keyword>
<dbReference type="InterPro" id="IPR011990">
    <property type="entry name" value="TPR-like_helical_dom_sf"/>
</dbReference>
<dbReference type="GO" id="GO:0051205">
    <property type="term" value="P:protein insertion into membrane"/>
    <property type="evidence" value="ECO:0007669"/>
    <property type="project" value="UniProtKB-UniRule"/>
</dbReference>
<keyword evidence="1 6" id="KW-0732">Signal</keyword>
<dbReference type="Pfam" id="PF13525">
    <property type="entry name" value="YfiO"/>
    <property type="match status" value="1"/>
</dbReference>
<dbReference type="HAMAP" id="MF_00922">
    <property type="entry name" value="OM_assembly_BamD"/>
    <property type="match status" value="1"/>
</dbReference>
<evidence type="ECO:0000256" key="7">
    <source>
        <dbReference type="SAM" id="SignalP"/>
    </source>
</evidence>
<dbReference type="InterPro" id="IPR017689">
    <property type="entry name" value="BamD"/>
</dbReference>
<evidence type="ECO:0000256" key="3">
    <source>
        <dbReference type="ARBA" id="ARBA00023139"/>
    </source>
</evidence>
<protein>
    <recommendedName>
        <fullName evidence="6">Outer membrane protein assembly factor BamD</fullName>
    </recommendedName>
</protein>
<keyword evidence="10" id="KW-1185">Reference proteome</keyword>
<name>A0A1N6HDH8_9PROT</name>
<dbReference type="PROSITE" id="PS51257">
    <property type="entry name" value="PROKAR_LIPOPROTEIN"/>
    <property type="match status" value="1"/>
</dbReference>
<evidence type="ECO:0000313" key="10">
    <source>
        <dbReference type="Proteomes" id="UP000185062"/>
    </source>
</evidence>
<proteinExistence type="inferred from homology"/>
<dbReference type="GO" id="GO:0043165">
    <property type="term" value="P:Gram-negative-bacterium-type cell outer membrane assembly"/>
    <property type="evidence" value="ECO:0007669"/>
    <property type="project" value="UniProtKB-UniRule"/>
</dbReference>
<dbReference type="InterPro" id="IPR039565">
    <property type="entry name" value="BamD-like"/>
</dbReference>
<evidence type="ECO:0000256" key="6">
    <source>
        <dbReference type="HAMAP-Rule" id="MF_00922"/>
    </source>
</evidence>
<dbReference type="STRING" id="44575.SAMN05216419_101618"/>
<dbReference type="RefSeq" id="WP_028461461.1">
    <property type="nucleotide sequence ID" value="NZ_FSRO01000001.1"/>
</dbReference>
<dbReference type="EMBL" id="FSRO01000001">
    <property type="protein sequence ID" value="SIO17813.1"/>
    <property type="molecule type" value="Genomic_DNA"/>
</dbReference>
<dbReference type="CDD" id="cd15830">
    <property type="entry name" value="BamD"/>
    <property type="match status" value="1"/>
</dbReference>
<comment type="subunit">
    <text evidence="6">Part of the Bam complex.</text>
</comment>
<dbReference type="NCBIfam" id="TIGR03302">
    <property type="entry name" value="OM_YfiO"/>
    <property type="match status" value="1"/>
</dbReference>